<name>A0A3Q1FJB4_9TELE</name>
<dbReference type="FunFam" id="4.10.740.10:FF:000001">
    <property type="entry name" value="vitamin K-dependent protein S"/>
    <property type="match status" value="1"/>
</dbReference>
<evidence type="ECO:0000313" key="3">
    <source>
        <dbReference type="Ensembl" id="ENSAPOP00000017218.1"/>
    </source>
</evidence>
<dbReference type="GeneTree" id="ENSGT00940000157694"/>
<reference evidence="3" key="1">
    <citation type="submission" date="2025-08" db="UniProtKB">
        <authorList>
            <consortium name="Ensembl"/>
        </authorList>
    </citation>
    <scope>IDENTIFICATION</scope>
</reference>
<reference evidence="3" key="2">
    <citation type="submission" date="2025-09" db="UniProtKB">
        <authorList>
            <consortium name="Ensembl"/>
        </authorList>
    </citation>
    <scope>IDENTIFICATION</scope>
</reference>
<proteinExistence type="predicted"/>
<dbReference type="SMART" id="SM00069">
    <property type="entry name" value="GLA"/>
    <property type="match status" value="1"/>
</dbReference>
<keyword evidence="4" id="KW-1185">Reference proteome</keyword>
<dbReference type="SUPFAM" id="SSF57630">
    <property type="entry name" value="GLA-domain"/>
    <property type="match status" value="1"/>
</dbReference>
<dbReference type="GO" id="GO:0005615">
    <property type="term" value="C:extracellular space"/>
    <property type="evidence" value="ECO:0007669"/>
    <property type="project" value="TreeGrafter"/>
</dbReference>
<dbReference type="Gene3D" id="4.10.740.10">
    <property type="entry name" value="Coagulation Factor IX"/>
    <property type="match status" value="1"/>
</dbReference>
<evidence type="ECO:0000256" key="1">
    <source>
        <dbReference type="ARBA" id="ARBA00023157"/>
    </source>
</evidence>
<dbReference type="InParanoid" id="A0A3Q1FJB4"/>
<evidence type="ECO:0000313" key="4">
    <source>
        <dbReference type="Proteomes" id="UP000257200"/>
    </source>
</evidence>
<dbReference type="Ensembl" id="ENSAPOT00000026417.1">
    <property type="protein sequence ID" value="ENSAPOP00000017218.1"/>
    <property type="gene ID" value="ENSAPOG00000020396.1"/>
</dbReference>
<dbReference type="InterPro" id="IPR017857">
    <property type="entry name" value="Coagulation_fac-like_Gla_dom"/>
</dbReference>
<sequence length="87" mass="10033">MFCRNVFPLIHVSVLSPVFLDGPAASQVLIRSRRANSFLEEIKQGNMERECIEERCNWEEAREIFENREKTVGTSQNMLLPPFCSSV</sequence>
<dbReference type="InterPro" id="IPR035972">
    <property type="entry name" value="GLA-like_dom_SF"/>
</dbReference>
<dbReference type="PANTHER" id="PTHR24278">
    <property type="entry name" value="COAGULATION FACTOR"/>
    <property type="match status" value="1"/>
</dbReference>
<dbReference type="InterPro" id="IPR000294">
    <property type="entry name" value="GLA_domain"/>
</dbReference>
<dbReference type="Pfam" id="PF00594">
    <property type="entry name" value="Gla"/>
    <property type="match status" value="1"/>
</dbReference>
<keyword evidence="1" id="KW-1015">Disulfide bond</keyword>
<dbReference type="PANTHER" id="PTHR24278:SF28">
    <property type="entry name" value="COAGULATION FACTOR X"/>
    <property type="match status" value="1"/>
</dbReference>
<feature type="domain" description="Gla" evidence="2">
    <location>
        <begin position="34"/>
        <end position="80"/>
    </location>
</feature>
<protein>
    <recommendedName>
        <fullName evidence="2">Gla domain-containing protein</fullName>
    </recommendedName>
</protein>
<dbReference type="PRINTS" id="PR00001">
    <property type="entry name" value="GLABLOOD"/>
</dbReference>
<dbReference type="GO" id="GO:0005509">
    <property type="term" value="F:calcium ion binding"/>
    <property type="evidence" value="ECO:0007669"/>
    <property type="project" value="InterPro"/>
</dbReference>
<accession>A0A3Q1FJB4</accession>
<organism evidence="3 4">
    <name type="scientific">Acanthochromis polyacanthus</name>
    <name type="common">spiny chromis</name>
    <dbReference type="NCBI Taxonomy" id="80966"/>
    <lineage>
        <taxon>Eukaryota</taxon>
        <taxon>Metazoa</taxon>
        <taxon>Chordata</taxon>
        <taxon>Craniata</taxon>
        <taxon>Vertebrata</taxon>
        <taxon>Euteleostomi</taxon>
        <taxon>Actinopterygii</taxon>
        <taxon>Neopterygii</taxon>
        <taxon>Teleostei</taxon>
        <taxon>Neoteleostei</taxon>
        <taxon>Acanthomorphata</taxon>
        <taxon>Ovalentaria</taxon>
        <taxon>Pomacentridae</taxon>
        <taxon>Acanthochromis</taxon>
    </lineage>
</organism>
<evidence type="ECO:0000259" key="2">
    <source>
        <dbReference type="PROSITE" id="PS50998"/>
    </source>
</evidence>
<dbReference type="PROSITE" id="PS50998">
    <property type="entry name" value="GLA_2"/>
    <property type="match status" value="1"/>
</dbReference>
<dbReference type="STRING" id="80966.ENSAPOP00000017218"/>
<dbReference type="AlphaFoldDB" id="A0A3Q1FJB4"/>
<dbReference type="Proteomes" id="UP000257200">
    <property type="component" value="Unplaced"/>
</dbReference>
<dbReference type="InterPro" id="IPR050442">
    <property type="entry name" value="Peptidase_S1_coag_factors"/>
</dbReference>